<evidence type="ECO:0000313" key="1">
    <source>
        <dbReference type="EMBL" id="MFC4107762.1"/>
    </source>
</evidence>
<dbReference type="EMBL" id="JBHSBN010000011">
    <property type="protein sequence ID" value="MFC4107762.1"/>
    <property type="molecule type" value="Genomic_DNA"/>
</dbReference>
<sequence length="86" mass="9161">MEYFVMASTGIEDNAAPAWMLVDDADSVLNAVPLQPGDSYADGVARLKAAGIIPADAEIVDREPTSYPWTPRDLDERLTLAAGGPQ</sequence>
<accession>A0ABV8KPA8</accession>
<keyword evidence="2" id="KW-1185">Reference proteome</keyword>
<protein>
    <submittedName>
        <fullName evidence="1">Uncharacterized protein</fullName>
    </submittedName>
</protein>
<reference evidence="2" key="1">
    <citation type="journal article" date="2019" name="Int. J. Syst. Evol. Microbiol.">
        <title>The Global Catalogue of Microorganisms (GCM) 10K type strain sequencing project: providing services to taxonomists for standard genome sequencing and annotation.</title>
        <authorList>
            <consortium name="The Broad Institute Genomics Platform"/>
            <consortium name="The Broad Institute Genome Sequencing Center for Infectious Disease"/>
            <person name="Wu L."/>
            <person name="Ma J."/>
        </authorList>
    </citation>
    <scope>NUCLEOTIDE SEQUENCE [LARGE SCALE GENOMIC DNA]</scope>
    <source>
        <strain evidence="2">2902at01</strain>
    </source>
</reference>
<gene>
    <name evidence="1" type="ORF">ACFOX0_17750</name>
</gene>
<dbReference type="Proteomes" id="UP001595868">
    <property type="component" value="Unassembled WGS sequence"/>
</dbReference>
<dbReference type="RefSeq" id="WP_377547100.1">
    <property type="nucleotide sequence ID" value="NZ_JBHSBN010000011.1"/>
</dbReference>
<proteinExistence type="predicted"/>
<comment type="caution">
    <text evidence="1">The sequence shown here is derived from an EMBL/GenBank/DDBJ whole genome shotgun (WGS) entry which is preliminary data.</text>
</comment>
<organism evidence="1 2">
    <name type="scientific">Micromonospora zhanjiangensis</name>
    <dbReference type="NCBI Taxonomy" id="1522057"/>
    <lineage>
        <taxon>Bacteria</taxon>
        <taxon>Bacillati</taxon>
        <taxon>Actinomycetota</taxon>
        <taxon>Actinomycetes</taxon>
        <taxon>Micromonosporales</taxon>
        <taxon>Micromonosporaceae</taxon>
        <taxon>Micromonospora</taxon>
    </lineage>
</organism>
<name>A0ABV8KPA8_9ACTN</name>
<evidence type="ECO:0000313" key="2">
    <source>
        <dbReference type="Proteomes" id="UP001595868"/>
    </source>
</evidence>